<feature type="compositionally biased region" description="Polar residues" evidence="1">
    <location>
        <begin position="50"/>
        <end position="59"/>
    </location>
</feature>
<feature type="region of interest" description="Disordered" evidence="1">
    <location>
        <begin position="1"/>
        <end position="219"/>
    </location>
</feature>
<feature type="compositionally biased region" description="Low complexity" evidence="1">
    <location>
        <begin position="306"/>
        <end position="315"/>
    </location>
</feature>
<sequence>MSGALRTSASPSIVIEIPAHPGSSQGAAVTVKHGPSSERAGGAAHPYPSGVQSAGASSFQQYPGPPQPPYPSAAQMPQPPYPSTPHMAYPAASPASQPFYPAQPVYPSQFPYPSHPPYPSAGPVSHPPHPSAGPVPQPPYPLVDSMPRPSYPYAPVTPHPQAPPPGFAPHVFGVPHPGGSTPLSSALAPNQPSRSPGGSSVVISLSDPERTERQGDEAFRKVLEDIEQKNEKKSSTMMGKIGKGLVGSLAAVGAAAVAATTVTGIKSRGLRATTTTAAPGSGSPPRYPSAPPPPYPSAPHPPYPGGPSSSSFSGLPGKGNW</sequence>
<dbReference type="EMBL" id="MIGC01009625">
    <property type="protein sequence ID" value="PHJ15095.1"/>
    <property type="molecule type" value="Genomic_DNA"/>
</dbReference>
<feature type="region of interest" description="Disordered" evidence="1">
    <location>
        <begin position="261"/>
        <end position="321"/>
    </location>
</feature>
<feature type="compositionally biased region" description="Basic and acidic residues" evidence="1">
    <location>
        <begin position="207"/>
        <end position="219"/>
    </location>
</feature>
<dbReference type="VEuPathDB" id="ToxoDB:CSUI_011094"/>
<dbReference type="RefSeq" id="XP_067916829.1">
    <property type="nucleotide sequence ID" value="XM_068071195.1"/>
</dbReference>
<proteinExistence type="predicted"/>
<feature type="compositionally biased region" description="Polar residues" evidence="1">
    <location>
        <begin position="1"/>
        <end position="11"/>
    </location>
</feature>
<protein>
    <submittedName>
        <fullName evidence="2">Uncharacterized protein</fullName>
    </submittedName>
</protein>
<accession>A0A2C6KF26</accession>
<dbReference type="GeneID" id="94434406"/>
<organism evidence="2 3">
    <name type="scientific">Cystoisospora suis</name>
    <dbReference type="NCBI Taxonomy" id="483139"/>
    <lineage>
        <taxon>Eukaryota</taxon>
        <taxon>Sar</taxon>
        <taxon>Alveolata</taxon>
        <taxon>Apicomplexa</taxon>
        <taxon>Conoidasida</taxon>
        <taxon>Coccidia</taxon>
        <taxon>Eucoccidiorida</taxon>
        <taxon>Eimeriorina</taxon>
        <taxon>Sarcocystidae</taxon>
        <taxon>Cystoisospora</taxon>
    </lineage>
</organism>
<evidence type="ECO:0000313" key="3">
    <source>
        <dbReference type="Proteomes" id="UP000221165"/>
    </source>
</evidence>
<feature type="compositionally biased region" description="Pro residues" evidence="1">
    <location>
        <begin position="63"/>
        <end position="83"/>
    </location>
</feature>
<feature type="compositionally biased region" description="Pro residues" evidence="1">
    <location>
        <begin position="113"/>
        <end position="141"/>
    </location>
</feature>
<evidence type="ECO:0000256" key="1">
    <source>
        <dbReference type="SAM" id="MobiDB-lite"/>
    </source>
</evidence>
<gene>
    <name evidence="2" type="ORF">CSUI_011094</name>
</gene>
<evidence type="ECO:0000313" key="2">
    <source>
        <dbReference type="EMBL" id="PHJ15095.1"/>
    </source>
</evidence>
<keyword evidence="3" id="KW-1185">Reference proteome</keyword>
<dbReference type="Proteomes" id="UP000221165">
    <property type="component" value="Unassembled WGS sequence"/>
</dbReference>
<feature type="compositionally biased region" description="Pro residues" evidence="1">
    <location>
        <begin position="149"/>
        <end position="167"/>
    </location>
</feature>
<feature type="compositionally biased region" description="Polar residues" evidence="1">
    <location>
        <begin position="181"/>
        <end position="203"/>
    </location>
</feature>
<feature type="compositionally biased region" description="Low complexity" evidence="1">
    <location>
        <begin position="272"/>
        <end position="284"/>
    </location>
</feature>
<reference evidence="2 3" key="1">
    <citation type="journal article" date="2017" name="Int. J. Parasitol.">
        <title>The genome of the protozoan parasite Cystoisospora suis and a reverse vaccinology approach to identify vaccine candidates.</title>
        <authorList>
            <person name="Palmieri N."/>
            <person name="Shrestha A."/>
            <person name="Ruttkowski B."/>
            <person name="Beck T."/>
            <person name="Vogl C."/>
            <person name="Tomley F."/>
            <person name="Blake D.P."/>
            <person name="Joachim A."/>
        </authorList>
    </citation>
    <scope>NUCLEOTIDE SEQUENCE [LARGE SCALE GENOMIC DNA]</scope>
    <source>
        <strain evidence="2 3">Wien I</strain>
    </source>
</reference>
<feature type="compositionally biased region" description="Pro residues" evidence="1">
    <location>
        <begin position="285"/>
        <end position="305"/>
    </location>
</feature>
<name>A0A2C6KF26_9APIC</name>
<comment type="caution">
    <text evidence="2">The sequence shown here is derived from an EMBL/GenBank/DDBJ whole genome shotgun (WGS) entry which is preliminary data.</text>
</comment>
<dbReference type="AlphaFoldDB" id="A0A2C6KF26"/>